<comment type="caution">
    <text evidence="2">The sequence shown here is derived from an EMBL/GenBank/DDBJ whole genome shotgun (WGS) entry which is preliminary data.</text>
</comment>
<accession>A0A1C7NP48</accession>
<evidence type="ECO:0000313" key="2">
    <source>
        <dbReference type="EMBL" id="OBZ90892.1"/>
    </source>
</evidence>
<feature type="transmembrane region" description="Helical" evidence="1">
    <location>
        <begin position="67"/>
        <end position="100"/>
    </location>
</feature>
<keyword evidence="3" id="KW-1185">Reference proteome</keyword>
<evidence type="ECO:0000313" key="3">
    <source>
        <dbReference type="Proteomes" id="UP000093000"/>
    </source>
</evidence>
<organism evidence="2 3">
    <name type="scientific">Choanephora cucurbitarum</name>
    <dbReference type="NCBI Taxonomy" id="101091"/>
    <lineage>
        <taxon>Eukaryota</taxon>
        <taxon>Fungi</taxon>
        <taxon>Fungi incertae sedis</taxon>
        <taxon>Mucoromycota</taxon>
        <taxon>Mucoromycotina</taxon>
        <taxon>Mucoromycetes</taxon>
        <taxon>Mucorales</taxon>
        <taxon>Mucorineae</taxon>
        <taxon>Choanephoraceae</taxon>
        <taxon>Choanephoroideae</taxon>
        <taxon>Choanephora</taxon>
    </lineage>
</organism>
<proteinExistence type="predicted"/>
<sequence>MLAKRFAPRAPIYRNLCISRSIQTNTLKRPIKGTRSTPLHIITYQRHFSIWTLPAKLLTASPLQRKLALVGLGGFGLATMVVLGPFIMVGLGGLTAFGAFRLWRLRQQLQQVNQQDWPNYILQQLAQQQEPFRAGLFGQGQRHVQSEALRRFNTWAHTEQGHAQLIDLGIYPDHISQNVSMRGSSSRSFSAPGQHKTEIKIELDMRNAPGVVLVAKAILEKESNELQMKEIQLVTASGYILSIPLSAEQHQSQNGGRIIEGEFRDV</sequence>
<keyword evidence="1" id="KW-1133">Transmembrane helix</keyword>
<dbReference type="OrthoDB" id="2284877at2759"/>
<keyword evidence="1" id="KW-0812">Transmembrane</keyword>
<evidence type="ECO:0000256" key="1">
    <source>
        <dbReference type="SAM" id="Phobius"/>
    </source>
</evidence>
<gene>
    <name evidence="2" type="ORF">A0J61_01059</name>
</gene>
<keyword evidence="1" id="KW-0472">Membrane</keyword>
<protein>
    <submittedName>
        <fullName evidence="2">Uncharacterized protein</fullName>
    </submittedName>
</protein>
<reference evidence="2 3" key="1">
    <citation type="submission" date="2016-03" db="EMBL/GenBank/DDBJ databases">
        <title>Choanephora cucurbitarum.</title>
        <authorList>
            <person name="Min B."/>
            <person name="Park H."/>
            <person name="Park J.-H."/>
            <person name="Shin H.-D."/>
            <person name="Choi I.-G."/>
        </authorList>
    </citation>
    <scope>NUCLEOTIDE SEQUENCE [LARGE SCALE GENOMIC DNA]</scope>
    <source>
        <strain evidence="2 3">KUS-F28377</strain>
    </source>
</reference>
<name>A0A1C7NP48_9FUNG</name>
<dbReference type="EMBL" id="LUGH01000030">
    <property type="protein sequence ID" value="OBZ90892.1"/>
    <property type="molecule type" value="Genomic_DNA"/>
</dbReference>
<dbReference type="InParanoid" id="A0A1C7NP48"/>
<dbReference type="Proteomes" id="UP000093000">
    <property type="component" value="Unassembled WGS sequence"/>
</dbReference>
<dbReference type="AlphaFoldDB" id="A0A1C7NP48"/>